<dbReference type="Proteomes" id="UP000190150">
    <property type="component" value="Unassembled WGS sequence"/>
</dbReference>
<evidence type="ECO:0000313" key="3">
    <source>
        <dbReference type="Proteomes" id="UP000190150"/>
    </source>
</evidence>
<feature type="chain" id="PRO_5012707602" evidence="1">
    <location>
        <begin position="26"/>
        <end position="339"/>
    </location>
</feature>
<dbReference type="AlphaFoldDB" id="A0A1T5B9D4"/>
<proteinExistence type="predicted"/>
<keyword evidence="3" id="KW-1185">Reference proteome</keyword>
<feature type="signal peptide" evidence="1">
    <location>
        <begin position="1"/>
        <end position="25"/>
    </location>
</feature>
<dbReference type="NCBIfam" id="TIGR03519">
    <property type="entry name" value="T9SS_PorP_fam"/>
    <property type="match status" value="1"/>
</dbReference>
<name>A0A1T5B9D4_9SPHI</name>
<evidence type="ECO:0000256" key="1">
    <source>
        <dbReference type="SAM" id="SignalP"/>
    </source>
</evidence>
<sequence>MNKNNMKKRFVLLLMGLTCFLTTQAQQNIQFTQYIFNSLSVNPAYAGYKEEWFAQVGLRSQWTGWSGAPKTGSISIDGVLDPINRRHGVGLQVTVDGLGAQSATSIYANYALRLQLDPEDTKRLSLGVAAGVTQYGLDGTKLDPVTGGDRVLPDGKVSTWVPDVRLGVYYATPKIYAGAAVHDLFSNSVDNEDFVFNANSLESLYKNVSLYVIAGGMISLEEGLHLRPSILIKDDFKGPTSLDANAMLIFNNKFWIGGGYRTRSRIFKRDYYDNSAMKLSSLNSVQGIVQFYATPRFRIGYSYDAMLNKMSGLQSGTHEVTLGIAFDRALKQILSPRFF</sequence>
<dbReference type="RefSeq" id="WP_245800915.1">
    <property type="nucleotide sequence ID" value="NZ_FUZF01000002.1"/>
</dbReference>
<gene>
    <name evidence="2" type="ORF">SAMN05660841_00470</name>
</gene>
<dbReference type="STRING" id="1513896.SAMN05660841_00470"/>
<evidence type="ECO:0000313" key="2">
    <source>
        <dbReference type="EMBL" id="SKB43765.1"/>
    </source>
</evidence>
<keyword evidence="1" id="KW-0732">Signal</keyword>
<organism evidence="2 3">
    <name type="scientific">Sphingobacterium nematocida</name>
    <dbReference type="NCBI Taxonomy" id="1513896"/>
    <lineage>
        <taxon>Bacteria</taxon>
        <taxon>Pseudomonadati</taxon>
        <taxon>Bacteroidota</taxon>
        <taxon>Sphingobacteriia</taxon>
        <taxon>Sphingobacteriales</taxon>
        <taxon>Sphingobacteriaceae</taxon>
        <taxon>Sphingobacterium</taxon>
    </lineage>
</organism>
<protein>
    <submittedName>
        <fullName evidence="2">Type IX secretion system membrane protein, PorP/SprF family</fullName>
    </submittedName>
</protein>
<dbReference type="Pfam" id="PF11751">
    <property type="entry name" value="PorP_SprF"/>
    <property type="match status" value="1"/>
</dbReference>
<dbReference type="InterPro" id="IPR019861">
    <property type="entry name" value="PorP/SprF_Bacteroidetes"/>
</dbReference>
<dbReference type="EMBL" id="FUZF01000002">
    <property type="protein sequence ID" value="SKB43765.1"/>
    <property type="molecule type" value="Genomic_DNA"/>
</dbReference>
<accession>A0A1T5B9D4</accession>
<reference evidence="3" key="1">
    <citation type="submission" date="2017-02" db="EMBL/GenBank/DDBJ databases">
        <authorList>
            <person name="Varghese N."/>
            <person name="Submissions S."/>
        </authorList>
    </citation>
    <scope>NUCLEOTIDE SEQUENCE [LARGE SCALE GENOMIC DNA]</scope>
    <source>
        <strain evidence="3">DSM 24091</strain>
    </source>
</reference>